<dbReference type="EnsemblPlants" id="TuG1812G0200003398.01.T01">
    <property type="protein sequence ID" value="TuG1812G0200003398.01.T01"/>
    <property type="gene ID" value="TuG1812G0200003398.01"/>
</dbReference>
<reference evidence="3" key="3">
    <citation type="submission" date="2022-06" db="UniProtKB">
        <authorList>
            <consortium name="EnsemblPlants"/>
        </authorList>
    </citation>
    <scope>IDENTIFICATION</scope>
</reference>
<evidence type="ECO:0000313" key="3">
    <source>
        <dbReference type="EnsemblPlants" id="TuG1812G0200003398.01.T01"/>
    </source>
</evidence>
<dbReference type="Gramene" id="TuG1812G0200003398.01.T01">
    <property type="protein sequence ID" value="TuG1812G0200003398.01.T01"/>
    <property type="gene ID" value="TuG1812G0200003398.01"/>
</dbReference>
<dbReference type="Pfam" id="PF03134">
    <property type="entry name" value="TB2_DP1_HVA22"/>
    <property type="match status" value="1"/>
</dbReference>
<dbReference type="Proteomes" id="UP000015106">
    <property type="component" value="Chromosome 2"/>
</dbReference>
<reference evidence="4" key="1">
    <citation type="journal article" date="2013" name="Nature">
        <title>Draft genome of the wheat A-genome progenitor Triticum urartu.</title>
        <authorList>
            <person name="Ling H.Q."/>
            <person name="Zhao S."/>
            <person name="Liu D."/>
            <person name="Wang J."/>
            <person name="Sun H."/>
            <person name="Zhang C."/>
            <person name="Fan H."/>
            <person name="Li D."/>
            <person name="Dong L."/>
            <person name="Tao Y."/>
            <person name="Gao C."/>
            <person name="Wu H."/>
            <person name="Li Y."/>
            <person name="Cui Y."/>
            <person name="Guo X."/>
            <person name="Zheng S."/>
            <person name="Wang B."/>
            <person name="Yu K."/>
            <person name="Liang Q."/>
            <person name="Yang W."/>
            <person name="Lou X."/>
            <person name="Chen J."/>
            <person name="Feng M."/>
            <person name="Jian J."/>
            <person name="Zhang X."/>
            <person name="Luo G."/>
            <person name="Jiang Y."/>
            <person name="Liu J."/>
            <person name="Wang Z."/>
            <person name="Sha Y."/>
            <person name="Zhang B."/>
            <person name="Wu H."/>
            <person name="Tang D."/>
            <person name="Shen Q."/>
            <person name="Xue P."/>
            <person name="Zou S."/>
            <person name="Wang X."/>
            <person name="Liu X."/>
            <person name="Wang F."/>
            <person name="Yang Y."/>
            <person name="An X."/>
            <person name="Dong Z."/>
            <person name="Zhang K."/>
            <person name="Zhang X."/>
            <person name="Luo M.C."/>
            <person name="Dvorak J."/>
            <person name="Tong Y."/>
            <person name="Wang J."/>
            <person name="Yang H."/>
            <person name="Li Z."/>
            <person name="Wang D."/>
            <person name="Zhang A."/>
            <person name="Wang J."/>
        </authorList>
    </citation>
    <scope>NUCLEOTIDE SEQUENCE</scope>
    <source>
        <strain evidence="4">cv. G1812</strain>
    </source>
</reference>
<organism evidence="3 4">
    <name type="scientific">Triticum urartu</name>
    <name type="common">Red wild einkorn</name>
    <name type="synonym">Crithodium urartu</name>
    <dbReference type="NCBI Taxonomy" id="4572"/>
    <lineage>
        <taxon>Eukaryota</taxon>
        <taxon>Viridiplantae</taxon>
        <taxon>Streptophyta</taxon>
        <taxon>Embryophyta</taxon>
        <taxon>Tracheophyta</taxon>
        <taxon>Spermatophyta</taxon>
        <taxon>Magnoliopsida</taxon>
        <taxon>Liliopsida</taxon>
        <taxon>Poales</taxon>
        <taxon>Poaceae</taxon>
        <taxon>BOP clade</taxon>
        <taxon>Pooideae</taxon>
        <taxon>Triticodae</taxon>
        <taxon>Triticeae</taxon>
        <taxon>Triticinae</taxon>
        <taxon>Triticum</taxon>
    </lineage>
</organism>
<dbReference type="InterPro" id="IPR004345">
    <property type="entry name" value="TB2_DP1_HVA22"/>
</dbReference>
<comment type="subcellular location">
    <subcellularLocation>
        <location evidence="1">Membrane</location>
        <topology evidence="1">Multi-pass membrane protein</topology>
    </subcellularLocation>
</comment>
<evidence type="ECO:0000256" key="2">
    <source>
        <dbReference type="SAM" id="MobiDB-lite"/>
    </source>
</evidence>
<accession>A0A8R7PFU1</accession>
<comment type="similarity">
    <text evidence="1">Belongs to the DP1 family.</text>
</comment>
<dbReference type="GO" id="GO:0016020">
    <property type="term" value="C:membrane"/>
    <property type="evidence" value="ECO:0007669"/>
    <property type="project" value="UniProtKB-SubCell"/>
</dbReference>
<proteinExistence type="inferred from homology"/>
<name>A0A8R7PFU1_TRIUA</name>
<feature type="region of interest" description="Disordered" evidence="2">
    <location>
        <begin position="245"/>
        <end position="271"/>
    </location>
</feature>
<dbReference type="PANTHER" id="PTHR12300">
    <property type="entry name" value="HVA22-LIKE PROTEINS"/>
    <property type="match status" value="1"/>
</dbReference>
<dbReference type="PANTHER" id="PTHR12300:SF55">
    <property type="entry name" value="HVA22-LIKE PROTEIN"/>
    <property type="match status" value="1"/>
</dbReference>
<evidence type="ECO:0000313" key="4">
    <source>
        <dbReference type="Proteomes" id="UP000015106"/>
    </source>
</evidence>
<protein>
    <recommendedName>
        <fullName evidence="1">HVA22-like protein</fullName>
    </recommendedName>
</protein>
<reference evidence="3" key="2">
    <citation type="submission" date="2018-03" db="EMBL/GenBank/DDBJ databases">
        <title>The Triticum urartu genome reveals the dynamic nature of wheat genome evolution.</title>
        <authorList>
            <person name="Ling H."/>
            <person name="Ma B."/>
            <person name="Shi X."/>
            <person name="Liu H."/>
            <person name="Dong L."/>
            <person name="Sun H."/>
            <person name="Cao Y."/>
            <person name="Gao Q."/>
            <person name="Zheng S."/>
            <person name="Li Y."/>
            <person name="Yu Y."/>
            <person name="Du H."/>
            <person name="Qi M."/>
            <person name="Li Y."/>
            <person name="Yu H."/>
            <person name="Cui Y."/>
            <person name="Wang N."/>
            <person name="Chen C."/>
            <person name="Wu H."/>
            <person name="Zhao Y."/>
            <person name="Zhang J."/>
            <person name="Li Y."/>
            <person name="Zhou W."/>
            <person name="Zhang B."/>
            <person name="Hu W."/>
            <person name="Eijk M."/>
            <person name="Tang J."/>
            <person name="Witsenboer H."/>
            <person name="Zhao S."/>
            <person name="Li Z."/>
            <person name="Zhang A."/>
            <person name="Wang D."/>
            <person name="Liang C."/>
        </authorList>
    </citation>
    <scope>NUCLEOTIDE SEQUENCE [LARGE SCALE GENOMIC DNA]</scope>
    <source>
        <strain evidence="3">cv. G1812</strain>
    </source>
</reference>
<keyword evidence="4" id="KW-1185">Reference proteome</keyword>
<evidence type="ECO:0000256" key="1">
    <source>
        <dbReference type="RuleBase" id="RU362006"/>
    </source>
</evidence>
<gene>
    <name evidence="3" type="primary">LOC125541719</name>
</gene>
<dbReference type="AlphaFoldDB" id="A0A8R7PFU1"/>
<sequence length="271" mass="30549">SGRAKLTTCLLLPAAASNLAGKLCHRPHQTHHLGGAAIIFLSENSSRNLVDRLHRSWPPLPENSTPVHDVCRAADEIPHGSVRVCHAGVGVLQGGRAADRADRSAPVLVPVLVLIHEPLSLEIILVILVIFDEIAGALISRIPMYYEVKLAFLVYLWYPQTRGSDIVYENFVRPLVMQYEPNIEERLRYLRANAGDLIVFYLKNFTDRGYELFLRVLDFAQSQASSGSRTRRFFSFRGDRAERPSFVDDDYVHGSDRRSAARQRRPRGADY</sequence>
<feature type="compositionally biased region" description="Basic and acidic residues" evidence="2">
    <location>
        <begin position="245"/>
        <end position="259"/>
    </location>
</feature>
<feature type="compositionally biased region" description="Basic residues" evidence="2">
    <location>
        <begin position="260"/>
        <end position="271"/>
    </location>
</feature>